<comment type="caution">
    <text evidence="1">The sequence shown here is derived from an EMBL/GenBank/DDBJ whole genome shotgun (WGS) entry which is preliminary data.</text>
</comment>
<dbReference type="AlphaFoldDB" id="A0AAV4EUV9"/>
<organism evidence="1 2">
    <name type="scientific">Elysia marginata</name>
    <dbReference type="NCBI Taxonomy" id="1093978"/>
    <lineage>
        <taxon>Eukaryota</taxon>
        <taxon>Metazoa</taxon>
        <taxon>Spiralia</taxon>
        <taxon>Lophotrochozoa</taxon>
        <taxon>Mollusca</taxon>
        <taxon>Gastropoda</taxon>
        <taxon>Heterobranchia</taxon>
        <taxon>Euthyneura</taxon>
        <taxon>Panpulmonata</taxon>
        <taxon>Sacoglossa</taxon>
        <taxon>Placobranchoidea</taxon>
        <taxon>Plakobranchidae</taxon>
        <taxon>Elysia</taxon>
    </lineage>
</organism>
<sequence>MLDHGPRSKPETLLRQLCSPWIISRECQDAMTCLSHCAFPWMDGWTGWPIHCAGVRPGEGATSRLSYHNKSLAGWSENAYTTERK</sequence>
<evidence type="ECO:0008006" key="3">
    <source>
        <dbReference type="Google" id="ProtNLM"/>
    </source>
</evidence>
<reference evidence="1 2" key="1">
    <citation type="journal article" date="2021" name="Elife">
        <title>Chloroplast acquisition without the gene transfer in kleptoplastic sea slugs, Plakobranchus ocellatus.</title>
        <authorList>
            <person name="Maeda T."/>
            <person name="Takahashi S."/>
            <person name="Yoshida T."/>
            <person name="Shimamura S."/>
            <person name="Takaki Y."/>
            <person name="Nagai Y."/>
            <person name="Toyoda A."/>
            <person name="Suzuki Y."/>
            <person name="Arimoto A."/>
            <person name="Ishii H."/>
            <person name="Satoh N."/>
            <person name="Nishiyama T."/>
            <person name="Hasebe M."/>
            <person name="Maruyama T."/>
            <person name="Minagawa J."/>
            <person name="Obokata J."/>
            <person name="Shigenobu S."/>
        </authorList>
    </citation>
    <scope>NUCLEOTIDE SEQUENCE [LARGE SCALE GENOMIC DNA]</scope>
</reference>
<dbReference type="EMBL" id="BMAT01000345">
    <property type="protein sequence ID" value="GFR64390.1"/>
    <property type="molecule type" value="Genomic_DNA"/>
</dbReference>
<keyword evidence="2" id="KW-1185">Reference proteome</keyword>
<proteinExistence type="predicted"/>
<dbReference type="Proteomes" id="UP000762676">
    <property type="component" value="Unassembled WGS sequence"/>
</dbReference>
<protein>
    <recommendedName>
        <fullName evidence="3">Apple domain-containing protein</fullName>
    </recommendedName>
</protein>
<evidence type="ECO:0000313" key="1">
    <source>
        <dbReference type="EMBL" id="GFR64390.1"/>
    </source>
</evidence>
<accession>A0AAV4EUV9</accession>
<name>A0AAV4EUV9_9GAST</name>
<gene>
    <name evidence="1" type="ORF">ElyMa_000176900</name>
</gene>
<evidence type="ECO:0000313" key="2">
    <source>
        <dbReference type="Proteomes" id="UP000762676"/>
    </source>
</evidence>